<keyword evidence="2" id="KW-1185">Reference proteome</keyword>
<protein>
    <submittedName>
        <fullName evidence="1">Uncharacterized protein</fullName>
    </submittedName>
</protein>
<evidence type="ECO:0000313" key="1">
    <source>
        <dbReference type="EMBL" id="CAI0464541.1"/>
    </source>
</evidence>
<name>A0AAV0P2F2_9ROSI</name>
<proteinExistence type="predicted"/>
<comment type="caution">
    <text evidence="1">The sequence shown here is derived from an EMBL/GenBank/DDBJ whole genome shotgun (WGS) entry which is preliminary data.</text>
</comment>
<sequence length="113" mass="13155">KSSDIQAIVRAEDFRNPLQDFELEIGAKVSRRIGFRLIFLPSQIPQILVPKLLENRLILILQIQEGLIQEPFEFHGVDFRFVQGLERDESFPQPMSSEMIGRLRPAQKLHNFL</sequence>
<organism evidence="1 2">
    <name type="scientific">Linum tenue</name>
    <dbReference type="NCBI Taxonomy" id="586396"/>
    <lineage>
        <taxon>Eukaryota</taxon>
        <taxon>Viridiplantae</taxon>
        <taxon>Streptophyta</taxon>
        <taxon>Embryophyta</taxon>
        <taxon>Tracheophyta</taxon>
        <taxon>Spermatophyta</taxon>
        <taxon>Magnoliopsida</taxon>
        <taxon>eudicotyledons</taxon>
        <taxon>Gunneridae</taxon>
        <taxon>Pentapetalae</taxon>
        <taxon>rosids</taxon>
        <taxon>fabids</taxon>
        <taxon>Malpighiales</taxon>
        <taxon>Linaceae</taxon>
        <taxon>Linum</taxon>
    </lineage>
</organism>
<feature type="non-terminal residue" evidence="1">
    <location>
        <position position="113"/>
    </location>
</feature>
<evidence type="ECO:0000313" key="2">
    <source>
        <dbReference type="Proteomes" id="UP001154282"/>
    </source>
</evidence>
<dbReference type="Proteomes" id="UP001154282">
    <property type="component" value="Unassembled WGS sequence"/>
</dbReference>
<gene>
    <name evidence="1" type="ORF">LITE_LOCUS36226</name>
</gene>
<reference evidence="1" key="1">
    <citation type="submission" date="2022-08" db="EMBL/GenBank/DDBJ databases">
        <authorList>
            <person name="Gutierrez-Valencia J."/>
        </authorList>
    </citation>
    <scope>NUCLEOTIDE SEQUENCE</scope>
</reference>
<dbReference type="AlphaFoldDB" id="A0AAV0P2F2"/>
<feature type="non-terminal residue" evidence="1">
    <location>
        <position position="1"/>
    </location>
</feature>
<accession>A0AAV0P2F2</accession>
<dbReference type="EMBL" id="CAMGYJ010000008">
    <property type="protein sequence ID" value="CAI0464541.1"/>
    <property type="molecule type" value="Genomic_DNA"/>
</dbReference>